<dbReference type="GO" id="GO:0016740">
    <property type="term" value="F:transferase activity"/>
    <property type="evidence" value="ECO:0007669"/>
    <property type="project" value="UniProtKB-KW"/>
</dbReference>
<dbReference type="Proteomes" id="UP000478008">
    <property type="component" value="Unassembled WGS sequence"/>
</dbReference>
<proteinExistence type="predicted"/>
<accession>A0A7D9CYB5</accession>
<name>A0A7D9CYB5_DEKBR</name>
<organism evidence="3 4">
    <name type="scientific">Dekkera bruxellensis</name>
    <name type="common">Brettanomyces custersii</name>
    <dbReference type="NCBI Taxonomy" id="5007"/>
    <lineage>
        <taxon>Eukaryota</taxon>
        <taxon>Fungi</taxon>
        <taxon>Dikarya</taxon>
        <taxon>Ascomycota</taxon>
        <taxon>Saccharomycotina</taxon>
        <taxon>Pichiomycetes</taxon>
        <taxon>Pichiales</taxon>
        <taxon>Pichiaceae</taxon>
        <taxon>Brettanomyces</taxon>
    </lineage>
</organism>
<dbReference type="Gene3D" id="3.40.50.150">
    <property type="entry name" value="Vaccinia Virus protein VP39"/>
    <property type="match status" value="1"/>
</dbReference>
<dbReference type="PANTHER" id="PTHR43861:SF3">
    <property type="entry name" value="PUTATIVE (AFU_ORTHOLOGUE AFUA_2G14390)-RELATED"/>
    <property type="match status" value="1"/>
</dbReference>
<dbReference type="SUPFAM" id="SSF53335">
    <property type="entry name" value="S-adenosyl-L-methionine-dependent methyltransferases"/>
    <property type="match status" value="1"/>
</dbReference>
<dbReference type="InterPro" id="IPR025714">
    <property type="entry name" value="Methyltranfer_dom"/>
</dbReference>
<keyword evidence="4" id="KW-1185">Reference proteome</keyword>
<keyword evidence="1" id="KW-0808">Transferase</keyword>
<evidence type="ECO:0000313" key="4">
    <source>
        <dbReference type="Proteomes" id="UP000478008"/>
    </source>
</evidence>
<dbReference type="EMBL" id="CABFWN010000004">
    <property type="protein sequence ID" value="VUG18817.1"/>
    <property type="molecule type" value="Genomic_DNA"/>
</dbReference>
<gene>
    <name evidence="3" type="ORF">DEBR0S4_03136G</name>
</gene>
<protein>
    <submittedName>
        <fullName evidence="3">DEBR0S4_03136g1_1</fullName>
    </submittedName>
</protein>
<dbReference type="AlphaFoldDB" id="A0A7D9CYB5"/>
<dbReference type="InterPro" id="IPR029063">
    <property type="entry name" value="SAM-dependent_MTases_sf"/>
</dbReference>
<dbReference type="PANTHER" id="PTHR43861">
    <property type="entry name" value="TRANS-ACONITATE 2-METHYLTRANSFERASE-RELATED"/>
    <property type="match status" value="1"/>
</dbReference>
<dbReference type="CDD" id="cd02440">
    <property type="entry name" value="AdoMet_MTases"/>
    <property type="match status" value="1"/>
</dbReference>
<dbReference type="Pfam" id="PF13847">
    <property type="entry name" value="Methyltransf_31"/>
    <property type="match status" value="1"/>
</dbReference>
<evidence type="ECO:0000256" key="1">
    <source>
        <dbReference type="ARBA" id="ARBA00022679"/>
    </source>
</evidence>
<reference evidence="3 4" key="1">
    <citation type="submission" date="2019-07" db="EMBL/GenBank/DDBJ databases">
        <authorList>
            <person name="Friedrich A."/>
            <person name="Schacherer J."/>
        </authorList>
    </citation>
    <scope>NUCLEOTIDE SEQUENCE [LARGE SCALE GENOMIC DNA]</scope>
</reference>
<sequence length="310" mass="35284">MSEYAIQRKANLDTFTPNKVQFYESDSLHAILIGATKAVLQYDLKDRTKVFKTEQLGDYRLPEYGLVNYLPDKESEDDISPLFRRENIRYMDFACGTGLLAQNLAPYIKSGTVIGIDISEAQIDAFKSKIPAIHSLNPRLVVKPYKYDIIDPEFNRENHLEVPQELQYGSFDIITTTLSFHHFSALKQIVVELKKYLKKDGCLIVVDMYDHKDEYKSVQGAAETNLTSAVAHNGGLSPKQMHEKLDPIGFSSVETGIKYLYEHWCNHQNLYNHLPPPVVAKALKSAPKRQRAGQTEYLVTRSLVLAICRK</sequence>
<evidence type="ECO:0000313" key="3">
    <source>
        <dbReference type="EMBL" id="VUG18817.1"/>
    </source>
</evidence>
<evidence type="ECO:0000259" key="2">
    <source>
        <dbReference type="Pfam" id="PF13847"/>
    </source>
</evidence>
<feature type="domain" description="Methyltransferase" evidence="2">
    <location>
        <begin position="86"/>
        <end position="218"/>
    </location>
</feature>